<protein>
    <recommendedName>
        <fullName evidence="4">Alpha/beta hydrolase</fullName>
    </recommendedName>
</protein>
<evidence type="ECO:0008006" key="4">
    <source>
        <dbReference type="Google" id="ProtNLM"/>
    </source>
</evidence>
<reference evidence="2" key="3">
    <citation type="submission" date="2016-03" db="UniProtKB">
        <authorList>
            <consortium name="EnsemblProtists"/>
        </authorList>
    </citation>
    <scope>IDENTIFICATION</scope>
</reference>
<organism evidence="1">
    <name type="scientific">Guillardia theta (strain CCMP2712)</name>
    <name type="common">Cryptophyte</name>
    <dbReference type="NCBI Taxonomy" id="905079"/>
    <lineage>
        <taxon>Eukaryota</taxon>
        <taxon>Cryptophyceae</taxon>
        <taxon>Pyrenomonadales</taxon>
        <taxon>Geminigeraceae</taxon>
        <taxon>Guillardia</taxon>
    </lineage>
</organism>
<gene>
    <name evidence="1" type="ORF">GUITHDRAFT_53041</name>
</gene>
<reference evidence="1 3" key="1">
    <citation type="journal article" date="2012" name="Nature">
        <title>Algal genomes reveal evolutionary mosaicism and the fate of nucleomorphs.</title>
        <authorList>
            <consortium name="DOE Joint Genome Institute"/>
            <person name="Curtis B.A."/>
            <person name="Tanifuji G."/>
            <person name="Burki F."/>
            <person name="Gruber A."/>
            <person name="Irimia M."/>
            <person name="Maruyama S."/>
            <person name="Arias M.C."/>
            <person name="Ball S.G."/>
            <person name="Gile G.H."/>
            <person name="Hirakawa Y."/>
            <person name="Hopkins J.F."/>
            <person name="Kuo A."/>
            <person name="Rensing S.A."/>
            <person name="Schmutz J."/>
            <person name="Symeonidi A."/>
            <person name="Elias M."/>
            <person name="Eveleigh R.J."/>
            <person name="Herman E.K."/>
            <person name="Klute M.J."/>
            <person name="Nakayama T."/>
            <person name="Obornik M."/>
            <person name="Reyes-Prieto A."/>
            <person name="Armbrust E.V."/>
            <person name="Aves S.J."/>
            <person name="Beiko R.G."/>
            <person name="Coutinho P."/>
            <person name="Dacks J.B."/>
            <person name="Durnford D.G."/>
            <person name="Fast N.M."/>
            <person name="Green B.R."/>
            <person name="Grisdale C.J."/>
            <person name="Hempel F."/>
            <person name="Henrissat B."/>
            <person name="Hoppner M.P."/>
            <person name="Ishida K."/>
            <person name="Kim E."/>
            <person name="Koreny L."/>
            <person name="Kroth P.G."/>
            <person name="Liu Y."/>
            <person name="Malik S.B."/>
            <person name="Maier U.G."/>
            <person name="McRose D."/>
            <person name="Mock T."/>
            <person name="Neilson J.A."/>
            <person name="Onodera N.T."/>
            <person name="Poole A.M."/>
            <person name="Pritham E.J."/>
            <person name="Richards T.A."/>
            <person name="Rocap G."/>
            <person name="Roy S.W."/>
            <person name="Sarai C."/>
            <person name="Schaack S."/>
            <person name="Shirato S."/>
            <person name="Slamovits C.H."/>
            <person name="Spencer D.F."/>
            <person name="Suzuki S."/>
            <person name="Worden A.Z."/>
            <person name="Zauner S."/>
            <person name="Barry K."/>
            <person name="Bell C."/>
            <person name="Bharti A.K."/>
            <person name="Crow J.A."/>
            <person name="Grimwood J."/>
            <person name="Kramer R."/>
            <person name="Lindquist E."/>
            <person name="Lucas S."/>
            <person name="Salamov A."/>
            <person name="McFadden G.I."/>
            <person name="Lane C.E."/>
            <person name="Keeling P.J."/>
            <person name="Gray M.W."/>
            <person name="Grigoriev I.V."/>
            <person name="Archibald J.M."/>
        </authorList>
    </citation>
    <scope>NUCLEOTIDE SEQUENCE</scope>
    <source>
        <strain evidence="1 3">CCMP2712</strain>
    </source>
</reference>
<name>L1J3X3_GUITC</name>
<dbReference type="Proteomes" id="UP000011087">
    <property type="component" value="Unassembled WGS sequence"/>
</dbReference>
<feature type="non-terminal residue" evidence="1">
    <location>
        <position position="1"/>
    </location>
</feature>
<dbReference type="InterPro" id="IPR029058">
    <property type="entry name" value="AB_hydrolase_fold"/>
</dbReference>
<dbReference type="PaxDb" id="55529-EKX43032"/>
<proteinExistence type="predicted"/>
<dbReference type="HOGENOM" id="CLU_2892963_0_0_1"/>
<dbReference type="RefSeq" id="XP_005830012.1">
    <property type="nucleotide sequence ID" value="XM_005829955.1"/>
</dbReference>
<dbReference type="EnsemblProtists" id="EKX43032">
    <property type="protein sequence ID" value="EKX43032"/>
    <property type="gene ID" value="GUITHDRAFT_53041"/>
</dbReference>
<dbReference type="KEGG" id="gtt:GUITHDRAFT_53041"/>
<dbReference type="OrthoDB" id="1736309at2759"/>
<evidence type="ECO:0000313" key="1">
    <source>
        <dbReference type="EMBL" id="EKX43032.1"/>
    </source>
</evidence>
<keyword evidence="3" id="KW-1185">Reference proteome</keyword>
<dbReference type="AlphaFoldDB" id="L1J3X3"/>
<dbReference type="GeneID" id="17299673"/>
<accession>L1J3X3</accession>
<feature type="non-terminal residue" evidence="1">
    <location>
        <position position="63"/>
    </location>
</feature>
<dbReference type="EMBL" id="JH993013">
    <property type="protein sequence ID" value="EKX43032.1"/>
    <property type="molecule type" value="Genomic_DNA"/>
</dbReference>
<dbReference type="PANTHER" id="PTHR11005">
    <property type="entry name" value="LYSOSOMAL ACID LIPASE-RELATED"/>
    <property type="match status" value="1"/>
</dbReference>
<dbReference type="SUPFAM" id="SSF53474">
    <property type="entry name" value="alpha/beta-Hydrolases"/>
    <property type="match status" value="1"/>
</dbReference>
<evidence type="ECO:0000313" key="2">
    <source>
        <dbReference type="EnsemblProtists" id="EKX43032"/>
    </source>
</evidence>
<evidence type="ECO:0000313" key="3">
    <source>
        <dbReference type="Proteomes" id="UP000011087"/>
    </source>
</evidence>
<reference evidence="3" key="2">
    <citation type="submission" date="2012-11" db="EMBL/GenBank/DDBJ databases">
        <authorList>
            <person name="Kuo A."/>
            <person name="Curtis B.A."/>
            <person name="Tanifuji G."/>
            <person name="Burki F."/>
            <person name="Gruber A."/>
            <person name="Irimia M."/>
            <person name="Maruyama S."/>
            <person name="Arias M.C."/>
            <person name="Ball S.G."/>
            <person name="Gile G.H."/>
            <person name="Hirakawa Y."/>
            <person name="Hopkins J.F."/>
            <person name="Rensing S.A."/>
            <person name="Schmutz J."/>
            <person name="Symeonidi A."/>
            <person name="Elias M."/>
            <person name="Eveleigh R.J."/>
            <person name="Herman E.K."/>
            <person name="Klute M.J."/>
            <person name="Nakayama T."/>
            <person name="Obornik M."/>
            <person name="Reyes-Prieto A."/>
            <person name="Armbrust E.V."/>
            <person name="Aves S.J."/>
            <person name="Beiko R.G."/>
            <person name="Coutinho P."/>
            <person name="Dacks J.B."/>
            <person name="Durnford D.G."/>
            <person name="Fast N.M."/>
            <person name="Green B.R."/>
            <person name="Grisdale C."/>
            <person name="Hempe F."/>
            <person name="Henrissat B."/>
            <person name="Hoppner M.P."/>
            <person name="Ishida K.-I."/>
            <person name="Kim E."/>
            <person name="Koreny L."/>
            <person name="Kroth P.G."/>
            <person name="Liu Y."/>
            <person name="Malik S.-B."/>
            <person name="Maier U.G."/>
            <person name="McRose D."/>
            <person name="Mock T."/>
            <person name="Neilson J.A."/>
            <person name="Onodera N.T."/>
            <person name="Poole A.M."/>
            <person name="Pritham E.J."/>
            <person name="Richards T.A."/>
            <person name="Rocap G."/>
            <person name="Roy S.W."/>
            <person name="Sarai C."/>
            <person name="Schaack S."/>
            <person name="Shirato S."/>
            <person name="Slamovits C.H."/>
            <person name="Spencer D.F."/>
            <person name="Suzuki S."/>
            <person name="Worden A.Z."/>
            <person name="Zauner S."/>
            <person name="Barry K."/>
            <person name="Bell C."/>
            <person name="Bharti A.K."/>
            <person name="Crow J.A."/>
            <person name="Grimwood J."/>
            <person name="Kramer R."/>
            <person name="Lindquist E."/>
            <person name="Lucas S."/>
            <person name="Salamov A."/>
            <person name="McFadden G.I."/>
            <person name="Lane C.E."/>
            <person name="Keeling P.J."/>
            <person name="Gray M.W."/>
            <person name="Grigoriev I.V."/>
            <person name="Archibald J.M."/>
        </authorList>
    </citation>
    <scope>NUCLEOTIDE SEQUENCE</scope>
    <source>
        <strain evidence="3">CCMP2712</strain>
    </source>
</reference>
<sequence length="63" mass="7224">GWMISLHRYRSRAPPGIAKKNHSVLLCHGFASNRHSFDLNPEASVARYFANEGWDTWIVELRG</sequence>
<dbReference type="Gene3D" id="3.40.50.1820">
    <property type="entry name" value="alpha/beta hydrolase"/>
    <property type="match status" value="1"/>
</dbReference>